<dbReference type="PANTHER" id="PTHR43752">
    <property type="entry name" value="BNR/ASP-BOX REPEAT FAMILY PROTEIN"/>
    <property type="match status" value="1"/>
</dbReference>
<comment type="caution">
    <text evidence="2">The sequence shown here is derived from an EMBL/GenBank/DDBJ whole genome shotgun (WGS) entry which is preliminary data.</text>
</comment>
<keyword evidence="3" id="KW-1185">Reference proteome</keyword>
<gene>
    <name evidence="2" type="ORF">ED312_15930</name>
</gene>
<name>A0A3N0E562_SINP1</name>
<protein>
    <submittedName>
        <fullName evidence="2">Sialidase</fullName>
    </submittedName>
</protein>
<dbReference type="InterPro" id="IPR036278">
    <property type="entry name" value="Sialidase_sf"/>
</dbReference>
<feature type="domain" description="Sialidase" evidence="1">
    <location>
        <begin position="56"/>
        <end position="330"/>
    </location>
</feature>
<dbReference type="InterPro" id="IPR011040">
    <property type="entry name" value="Sialidase"/>
</dbReference>
<dbReference type="Gene3D" id="2.120.10.10">
    <property type="match status" value="1"/>
</dbReference>
<proteinExistence type="predicted"/>
<dbReference type="EMBL" id="RJTM01000108">
    <property type="protein sequence ID" value="RNL82970.1"/>
    <property type="molecule type" value="Genomic_DNA"/>
</dbReference>
<dbReference type="Proteomes" id="UP000267469">
    <property type="component" value="Unassembled WGS sequence"/>
</dbReference>
<dbReference type="SUPFAM" id="SSF50939">
    <property type="entry name" value="Sialidases"/>
    <property type="match status" value="1"/>
</dbReference>
<dbReference type="Pfam" id="PF13088">
    <property type="entry name" value="BNR_2"/>
    <property type="match status" value="1"/>
</dbReference>
<dbReference type="OrthoDB" id="41724at2"/>
<reference evidence="2 3" key="1">
    <citation type="submission" date="2018-10" db="EMBL/GenBank/DDBJ databases">
        <title>Sinomicrobium pectinilyticum sp. nov., a pectinase-producing bacterium isolated from alkaline and saline soil, and emended description of the genus Sinomicrobium.</title>
        <authorList>
            <person name="Cheng B."/>
            <person name="Li C."/>
            <person name="Lai Q."/>
            <person name="Du M."/>
            <person name="Shao Z."/>
            <person name="Xu P."/>
            <person name="Yang C."/>
        </authorList>
    </citation>
    <scope>NUCLEOTIDE SEQUENCE [LARGE SCALE GENOMIC DNA]</scope>
    <source>
        <strain evidence="2 3">5DNS001</strain>
    </source>
</reference>
<evidence type="ECO:0000313" key="3">
    <source>
        <dbReference type="Proteomes" id="UP000267469"/>
    </source>
</evidence>
<dbReference type="CDD" id="cd15482">
    <property type="entry name" value="Sialidase_non-viral"/>
    <property type="match status" value="1"/>
</dbReference>
<evidence type="ECO:0000313" key="2">
    <source>
        <dbReference type="EMBL" id="RNL82970.1"/>
    </source>
</evidence>
<organism evidence="2 3">
    <name type="scientific">Sinomicrobium pectinilyticum</name>
    <dbReference type="NCBI Taxonomy" id="1084421"/>
    <lineage>
        <taxon>Bacteria</taxon>
        <taxon>Pseudomonadati</taxon>
        <taxon>Bacteroidota</taxon>
        <taxon>Flavobacteriia</taxon>
        <taxon>Flavobacteriales</taxon>
        <taxon>Flavobacteriaceae</taxon>
        <taxon>Sinomicrobium</taxon>
    </lineage>
</organism>
<sequence>MKKIWIAALLIVGLQNGNSQQTGNTPGIEILEQGFIYEEAPFPQCHSSTLLSLDNGDIMAAWFGGTHERHPDVCIYSAVYDGKTWSVPERIADGIVGGAVRYPTWNPVLFKNKAGTLFLYYKAGPSPSEWWGMYKTSEDNGKTWSGGKQLPETILGPIKNKPLMLVDGKMISPSSTENGDIWKVHMEISEDGGYTWQKIPVDPDSDYKAIQPTLIRLRDGTIKALVRSNQNVILESESSDEGKTWTSLKKTGVANPNSGIDAVTLDNGNHLLVYNPMTGGKDWWEGRNKLNLAFSADGKNWKDIYILEDQDKGEFSYPAIIQTADGTVYITYTYDREKISYVKLRLSE</sequence>
<evidence type="ECO:0000259" key="1">
    <source>
        <dbReference type="Pfam" id="PF13088"/>
    </source>
</evidence>
<accession>A0A3N0E562</accession>
<dbReference type="AlphaFoldDB" id="A0A3N0E562"/>
<dbReference type="PANTHER" id="PTHR43752:SF2">
    <property type="entry name" value="BNR_ASP-BOX REPEAT FAMILY PROTEIN"/>
    <property type="match status" value="1"/>
</dbReference>